<keyword evidence="18" id="KW-1185">Reference proteome</keyword>
<dbReference type="FunCoup" id="A0A3M0CKE2">
    <property type="interactions" value="645"/>
</dbReference>
<dbReference type="InterPro" id="IPR001179">
    <property type="entry name" value="PPIase_FKBP_dom"/>
</dbReference>
<dbReference type="HAMAP" id="MF_00303">
    <property type="entry name" value="Trigger_factor_Tig"/>
    <property type="match status" value="1"/>
</dbReference>
<dbReference type="InterPro" id="IPR008880">
    <property type="entry name" value="Trigger_fac_C"/>
</dbReference>
<gene>
    <name evidence="12" type="primary">tig</name>
    <name evidence="17" type="ORF">BXY39_1494</name>
</gene>
<dbReference type="GO" id="GO:0051083">
    <property type="term" value="P:'de novo' cotranslational protein folding"/>
    <property type="evidence" value="ECO:0007669"/>
    <property type="project" value="TreeGrafter"/>
</dbReference>
<comment type="subcellular location">
    <subcellularLocation>
        <location evidence="12">Cytoplasm</location>
    </subcellularLocation>
    <text evidence="12">About half TF is bound to the ribosome near the polypeptide exit tunnel while the other half is free in the cytoplasm.</text>
</comment>
<dbReference type="Gene3D" id="3.30.70.1050">
    <property type="entry name" value="Trigger factor ribosome-binding domain"/>
    <property type="match status" value="1"/>
</dbReference>
<dbReference type="Gene3D" id="1.10.3120.10">
    <property type="entry name" value="Trigger factor, C-terminal domain"/>
    <property type="match status" value="1"/>
</dbReference>
<evidence type="ECO:0000256" key="15">
    <source>
        <dbReference type="SAM" id="MobiDB-lite"/>
    </source>
</evidence>
<comment type="domain">
    <text evidence="12">Consists of 3 domains; the N-terminus binds the ribosome, the middle domain has PPIase activity, while the C-terminus has intrinsic chaperone activity on its own.</text>
</comment>
<dbReference type="AlphaFoldDB" id="A0A3M0CKE2"/>
<evidence type="ECO:0000256" key="13">
    <source>
        <dbReference type="PROSITE-ProRule" id="PRU00277"/>
    </source>
</evidence>
<evidence type="ECO:0000256" key="10">
    <source>
        <dbReference type="ARBA" id="ARBA00024849"/>
    </source>
</evidence>
<dbReference type="GO" id="GO:0043022">
    <property type="term" value="F:ribosome binding"/>
    <property type="evidence" value="ECO:0007669"/>
    <property type="project" value="TreeGrafter"/>
</dbReference>
<evidence type="ECO:0000256" key="14">
    <source>
        <dbReference type="RuleBase" id="RU003914"/>
    </source>
</evidence>
<dbReference type="InterPro" id="IPR027304">
    <property type="entry name" value="Trigger_fact/SurA_dom_sf"/>
</dbReference>
<dbReference type="EC" id="5.2.1.8" evidence="3 12"/>
<comment type="caution">
    <text evidence="17">The sequence shown here is derived from an EMBL/GenBank/DDBJ whole genome shotgun (WGS) entry which is preliminary data.</text>
</comment>
<evidence type="ECO:0000256" key="4">
    <source>
        <dbReference type="ARBA" id="ARBA00016902"/>
    </source>
</evidence>
<evidence type="ECO:0000256" key="1">
    <source>
        <dbReference type="ARBA" id="ARBA00000971"/>
    </source>
</evidence>
<dbReference type="InterPro" id="IPR008881">
    <property type="entry name" value="Trigger_fac_ribosome-bd_bac"/>
</dbReference>
<dbReference type="Pfam" id="PF05698">
    <property type="entry name" value="Trigger_C"/>
    <property type="match status" value="1"/>
</dbReference>
<keyword evidence="7 12" id="KW-0143">Chaperone</keyword>
<dbReference type="GO" id="GO:0005737">
    <property type="term" value="C:cytoplasm"/>
    <property type="evidence" value="ECO:0007669"/>
    <property type="project" value="UniProtKB-SubCell"/>
</dbReference>
<evidence type="ECO:0000313" key="18">
    <source>
        <dbReference type="Proteomes" id="UP000271227"/>
    </source>
</evidence>
<evidence type="ECO:0000256" key="11">
    <source>
        <dbReference type="ARBA" id="ARBA00029986"/>
    </source>
</evidence>
<dbReference type="OrthoDB" id="9767721at2"/>
<dbReference type="GO" id="GO:0003755">
    <property type="term" value="F:peptidyl-prolyl cis-trans isomerase activity"/>
    <property type="evidence" value="ECO:0007669"/>
    <property type="project" value="UniProtKB-UniRule"/>
</dbReference>
<dbReference type="Pfam" id="PF00254">
    <property type="entry name" value="FKBP_C"/>
    <property type="match status" value="1"/>
</dbReference>
<dbReference type="GO" id="GO:0044183">
    <property type="term" value="F:protein folding chaperone"/>
    <property type="evidence" value="ECO:0007669"/>
    <property type="project" value="TreeGrafter"/>
</dbReference>
<reference evidence="17 18" key="1">
    <citation type="submission" date="2018-10" db="EMBL/GenBank/DDBJ databases">
        <title>Genomic Encyclopedia of Archaeal and Bacterial Type Strains, Phase II (KMG-II): from individual species to whole genera.</title>
        <authorList>
            <person name="Goeker M."/>
        </authorList>
    </citation>
    <scope>NUCLEOTIDE SEQUENCE [LARGE SCALE GENOMIC DNA]</scope>
    <source>
        <strain evidence="17 18">DSM 25217</strain>
    </source>
</reference>
<feature type="domain" description="PPIase FKBP-type" evidence="16">
    <location>
        <begin position="163"/>
        <end position="245"/>
    </location>
</feature>
<dbReference type="SUPFAM" id="SSF54534">
    <property type="entry name" value="FKBP-like"/>
    <property type="match status" value="1"/>
</dbReference>
<dbReference type="GO" id="GO:0043335">
    <property type="term" value="P:protein unfolding"/>
    <property type="evidence" value="ECO:0007669"/>
    <property type="project" value="TreeGrafter"/>
</dbReference>
<dbReference type="InterPro" id="IPR036611">
    <property type="entry name" value="Trigger_fac_ribosome-bd_sf"/>
</dbReference>
<dbReference type="NCBIfam" id="TIGR00115">
    <property type="entry name" value="tig"/>
    <property type="match status" value="1"/>
</dbReference>
<dbReference type="FunFam" id="3.10.50.40:FF:000001">
    <property type="entry name" value="Trigger factor"/>
    <property type="match status" value="1"/>
</dbReference>
<feature type="compositionally biased region" description="Low complexity" evidence="15">
    <location>
        <begin position="495"/>
        <end position="513"/>
    </location>
</feature>
<name>A0A3M0CKE2_9PROT</name>
<dbReference type="Pfam" id="PF05697">
    <property type="entry name" value="Trigger_N"/>
    <property type="match status" value="1"/>
</dbReference>
<evidence type="ECO:0000256" key="9">
    <source>
        <dbReference type="ARBA" id="ARBA00023306"/>
    </source>
</evidence>
<dbReference type="InParanoid" id="A0A3M0CKE2"/>
<dbReference type="GO" id="GO:0051301">
    <property type="term" value="P:cell division"/>
    <property type="evidence" value="ECO:0007669"/>
    <property type="project" value="UniProtKB-KW"/>
</dbReference>
<keyword evidence="9 12" id="KW-0131">Cell cycle</keyword>
<feature type="compositionally biased region" description="Basic and acidic residues" evidence="15">
    <location>
        <begin position="473"/>
        <end position="483"/>
    </location>
</feature>
<evidence type="ECO:0000256" key="12">
    <source>
        <dbReference type="HAMAP-Rule" id="MF_00303"/>
    </source>
</evidence>
<dbReference type="PROSITE" id="PS50059">
    <property type="entry name" value="FKBP_PPIASE"/>
    <property type="match status" value="1"/>
</dbReference>
<comment type="similarity">
    <text evidence="2 12 14">Belongs to the FKBP-type PPIase family. Tig subfamily.</text>
</comment>
<dbReference type="PANTHER" id="PTHR30560:SF3">
    <property type="entry name" value="TRIGGER FACTOR-LIKE PROTEIN TIG, CHLOROPLASTIC"/>
    <property type="match status" value="1"/>
</dbReference>
<dbReference type="InterPro" id="IPR046357">
    <property type="entry name" value="PPIase_dom_sf"/>
</dbReference>
<feature type="compositionally biased region" description="Basic residues" evidence="15">
    <location>
        <begin position="484"/>
        <end position="494"/>
    </location>
</feature>
<organism evidence="17 18">
    <name type="scientific">Eilatimonas milleporae</name>
    <dbReference type="NCBI Taxonomy" id="911205"/>
    <lineage>
        <taxon>Bacteria</taxon>
        <taxon>Pseudomonadati</taxon>
        <taxon>Pseudomonadota</taxon>
        <taxon>Alphaproteobacteria</taxon>
        <taxon>Kordiimonadales</taxon>
        <taxon>Kordiimonadaceae</taxon>
        <taxon>Eilatimonas</taxon>
    </lineage>
</organism>
<protein>
    <recommendedName>
        <fullName evidence="4 12">Trigger factor</fullName>
        <shortName evidence="12">TF</shortName>
        <ecNumber evidence="3 12">5.2.1.8</ecNumber>
    </recommendedName>
    <alternativeName>
        <fullName evidence="11 12">PPIase</fullName>
    </alternativeName>
</protein>
<keyword evidence="6 12" id="KW-0697">Rotamase</keyword>
<dbReference type="Gene3D" id="3.10.50.40">
    <property type="match status" value="1"/>
</dbReference>
<evidence type="ECO:0000256" key="8">
    <source>
        <dbReference type="ARBA" id="ARBA00023235"/>
    </source>
</evidence>
<dbReference type="Proteomes" id="UP000271227">
    <property type="component" value="Unassembled WGS sequence"/>
</dbReference>
<sequence length="524" mass="57382">MQVEELVNEGLKREFKVVVEAGELDAKLDTILSEFRATAQIKGFRPGKAPLSLLKRMHGERAMSQVLSETMQETSSRLMEDKGLKPAVRPEVDVDNYEDGQDLAYTIRLEVLPDIDISDFKAPALERWVADVADADIDTAAERVASQQKTFKKAAKTAKAKEGDALLIDYVGTVDGEAFEGGSAEDYQLELGSGTFIPGFEDQLTGAKADEDRTVTVTFPEQYHAEALAGKEAEFAVKVKEVRRQAEAALDDDLAKGLGFDDLAALKEALKEQLANDNQSLTRGLLKRRLLDSLAEAYDFGVPGKMVDLEFAQIWEQIKRDAIMSGDAKAEDFEGKDAPDDADEAAEFRAIAERRVRLGLLLSEIGVANDVQVSQDEINRRMVEEARRFPGQEAQIFQYFQENEDARAQLRAPIFEEKVVDFILEMADLTDKTVTREDLEAAVRALDEEEANPGKSEKSAPAKKAAAKKPAARKADDTDDKKPAAKKAPARKAPAKTAAAKKPAAKKTAASKAKTAKTDTDGDA</sequence>
<evidence type="ECO:0000256" key="6">
    <source>
        <dbReference type="ARBA" id="ARBA00023110"/>
    </source>
</evidence>
<dbReference type="SUPFAM" id="SSF102735">
    <property type="entry name" value="Trigger factor ribosome-binding domain"/>
    <property type="match status" value="1"/>
</dbReference>
<evidence type="ECO:0000259" key="16">
    <source>
        <dbReference type="PROSITE" id="PS50059"/>
    </source>
</evidence>
<evidence type="ECO:0000256" key="3">
    <source>
        <dbReference type="ARBA" id="ARBA00013194"/>
    </source>
</evidence>
<evidence type="ECO:0000313" key="17">
    <source>
        <dbReference type="EMBL" id="RMB08850.1"/>
    </source>
</evidence>
<comment type="catalytic activity">
    <reaction evidence="1 12 13">
        <text>[protein]-peptidylproline (omega=180) = [protein]-peptidylproline (omega=0)</text>
        <dbReference type="Rhea" id="RHEA:16237"/>
        <dbReference type="Rhea" id="RHEA-COMP:10747"/>
        <dbReference type="Rhea" id="RHEA-COMP:10748"/>
        <dbReference type="ChEBI" id="CHEBI:83833"/>
        <dbReference type="ChEBI" id="CHEBI:83834"/>
        <dbReference type="EC" id="5.2.1.8"/>
    </reaction>
</comment>
<dbReference type="EMBL" id="REFR01000010">
    <property type="protein sequence ID" value="RMB08850.1"/>
    <property type="molecule type" value="Genomic_DNA"/>
</dbReference>
<comment type="function">
    <text evidence="10 12">Involved in protein export. Acts as a chaperone by maintaining the newly synthesized protein in an open conformation. Functions as a peptidyl-prolyl cis-trans isomerase.</text>
</comment>
<keyword evidence="12" id="KW-0963">Cytoplasm</keyword>
<keyword evidence="5 12" id="KW-0132">Cell division</keyword>
<dbReference type="InterPro" id="IPR037041">
    <property type="entry name" value="Trigger_fac_C_sf"/>
</dbReference>
<proteinExistence type="inferred from homology"/>
<dbReference type="SUPFAM" id="SSF109998">
    <property type="entry name" value="Triger factor/SurA peptide-binding domain-like"/>
    <property type="match status" value="1"/>
</dbReference>
<evidence type="ECO:0000256" key="2">
    <source>
        <dbReference type="ARBA" id="ARBA00005464"/>
    </source>
</evidence>
<dbReference type="InterPro" id="IPR005215">
    <property type="entry name" value="Trig_fac"/>
</dbReference>
<accession>A0A3M0CKE2</accession>
<dbReference type="PANTHER" id="PTHR30560">
    <property type="entry name" value="TRIGGER FACTOR CHAPERONE AND PEPTIDYL-PROLYL CIS/TRANS ISOMERASE"/>
    <property type="match status" value="1"/>
</dbReference>
<feature type="region of interest" description="Disordered" evidence="15">
    <location>
        <begin position="445"/>
        <end position="524"/>
    </location>
</feature>
<keyword evidence="8 12" id="KW-0413">Isomerase</keyword>
<dbReference type="RefSeq" id="WP_121938400.1">
    <property type="nucleotide sequence ID" value="NZ_REFR01000010.1"/>
</dbReference>
<evidence type="ECO:0000256" key="7">
    <source>
        <dbReference type="ARBA" id="ARBA00023186"/>
    </source>
</evidence>
<evidence type="ECO:0000256" key="5">
    <source>
        <dbReference type="ARBA" id="ARBA00022618"/>
    </source>
</evidence>
<dbReference type="GO" id="GO:0015031">
    <property type="term" value="P:protein transport"/>
    <property type="evidence" value="ECO:0007669"/>
    <property type="project" value="UniProtKB-UniRule"/>
</dbReference>